<keyword evidence="4" id="KW-0732">Signal</keyword>
<dbReference type="InterPro" id="IPR050490">
    <property type="entry name" value="Bact_solute-bd_prot1"/>
</dbReference>
<dbReference type="OrthoDB" id="9803049at2"/>
<comment type="caution">
    <text evidence="6">The sequence shown here is derived from an EMBL/GenBank/DDBJ whole genome shotgun (WGS) entry which is preliminary data.</text>
</comment>
<keyword evidence="7" id="KW-1185">Reference proteome</keyword>
<dbReference type="PROSITE" id="PS51318">
    <property type="entry name" value="TAT"/>
    <property type="match status" value="1"/>
</dbReference>
<comment type="subcellular location">
    <subcellularLocation>
        <location evidence="1">Periplasm</location>
    </subcellularLocation>
</comment>
<dbReference type="InterPro" id="IPR006059">
    <property type="entry name" value="SBP"/>
</dbReference>
<evidence type="ECO:0000313" key="7">
    <source>
        <dbReference type="Proteomes" id="UP000295678"/>
    </source>
</evidence>
<dbReference type="InterPro" id="IPR006311">
    <property type="entry name" value="TAT_signal"/>
</dbReference>
<dbReference type="Proteomes" id="UP000295678">
    <property type="component" value="Unassembled WGS sequence"/>
</dbReference>
<dbReference type="EMBL" id="SMAK01000008">
    <property type="protein sequence ID" value="TCT08755.1"/>
    <property type="molecule type" value="Genomic_DNA"/>
</dbReference>
<keyword evidence="3" id="KW-0813">Transport</keyword>
<dbReference type="PANTHER" id="PTHR43649">
    <property type="entry name" value="ARABINOSE-BINDING PROTEIN-RELATED"/>
    <property type="match status" value="1"/>
</dbReference>
<accession>A0A4R3MBD6</accession>
<evidence type="ECO:0000256" key="1">
    <source>
        <dbReference type="ARBA" id="ARBA00004418"/>
    </source>
</evidence>
<evidence type="ECO:0000256" key="4">
    <source>
        <dbReference type="ARBA" id="ARBA00022729"/>
    </source>
</evidence>
<dbReference type="RefSeq" id="WP_132807165.1">
    <property type="nucleotide sequence ID" value="NZ_SMAK01000008.1"/>
</dbReference>
<gene>
    <name evidence="6" type="ORF">EDC22_10867</name>
</gene>
<proteinExistence type="inferred from homology"/>
<keyword evidence="5" id="KW-0574">Periplasm</keyword>
<evidence type="ECO:0000313" key="6">
    <source>
        <dbReference type="EMBL" id="TCT08755.1"/>
    </source>
</evidence>
<protein>
    <submittedName>
        <fullName evidence="6">Carbohydrate ABC transporter substrate-binding protein (CUT1 family)</fullName>
    </submittedName>
</protein>
<comment type="similarity">
    <text evidence="2">Belongs to the bacterial solute-binding protein 1 family.</text>
</comment>
<evidence type="ECO:0000256" key="5">
    <source>
        <dbReference type="ARBA" id="ARBA00022764"/>
    </source>
</evidence>
<evidence type="ECO:0000256" key="3">
    <source>
        <dbReference type="ARBA" id="ARBA00022448"/>
    </source>
</evidence>
<name>A0A4R3MBD6_9HYPH</name>
<reference evidence="6 7" key="1">
    <citation type="submission" date="2019-03" db="EMBL/GenBank/DDBJ databases">
        <title>Genomic Encyclopedia of Type Strains, Phase IV (KMG-IV): sequencing the most valuable type-strain genomes for metagenomic binning, comparative biology and taxonomic classification.</title>
        <authorList>
            <person name="Goeker M."/>
        </authorList>
    </citation>
    <scope>NUCLEOTIDE SEQUENCE [LARGE SCALE GENOMIC DNA]</scope>
    <source>
        <strain evidence="6 7">DSM 19345</strain>
    </source>
</reference>
<dbReference type="AlphaFoldDB" id="A0A4R3MBD6"/>
<dbReference type="PANTHER" id="PTHR43649:SF34">
    <property type="entry name" value="ABC TRANSPORTER PERIPLASMIC-BINDING PROTEIN YCJN-RELATED"/>
    <property type="match status" value="1"/>
</dbReference>
<dbReference type="GO" id="GO:0042597">
    <property type="term" value="C:periplasmic space"/>
    <property type="evidence" value="ECO:0007669"/>
    <property type="project" value="UniProtKB-SubCell"/>
</dbReference>
<dbReference type="SUPFAM" id="SSF53850">
    <property type="entry name" value="Periplasmic binding protein-like II"/>
    <property type="match status" value="1"/>
</dbReference>
<dbReference type="Pfam" id="PF01547">
    <property type="entry name" value="SBP_bac_1"/>
    <property type="match status" value="1"/>
</dbReference>
<sequence>MSGRGKFDASRRRLLKSGAALAATAAVGIAPRFLGLGHAYAEGTLAPGMVGGPWGFPGAERYQYGPDTPEGRAIEGLKALKGAGKAPDKIVMMLSEGSVGHLTKAYPAEGPTVKEVFEKETGITIEIVGVPSGQEFTKTMQDIATKAGGLDIYAVEWNRLGDLAETGGLANLDEFAEQYRPEWDDPERGYMNGAKGVSLLNKYRGSIYGVSVDGDFQTWIVRKDLFEDPAEQKAFEAEYGYPLRYPRTFAELDQIATFFHRPDKGLFGCTDLRNQGWGYTNWYQRYVSLGTPNRMLFDLEANPLINSPEGVQAATEYVKSLSYHSPDAISWGWPEQYGNMAEGGAAMTCAFSNMPKFLDNPANAGSKVTGRMDSMLPPGRELDGHLVRRSVLWLNLSASVSSQSKHPEACYLLLQWLGSSRIYSWMTANPAGYFDPFQLANFDDPLVQETYHKYQVDTIRATAERSVPTINYPGATAFHNALDENLVAACTGAKTPEQAMEDTEREWKRIVRRIGEDKLTDAIRTNAEAWPTVLDPVDA</sequence>
<organism evidence="6 7">
    <name type="scientific">Tepidamorphus gemmatus</name>
    <dbReference type="NCBI Taxonomy" id="747076"/>
    <lineage>
        <taxon>Bacteria</taxon>
        <taxon>Pseudomonadati</taxon>
        <taxon>Pseudomonadota</taxon>
        <taxon>Alphaproteobacteria</taxon>
        <taxon>Hyphomicrobiales</taxon>
        <taxon>Tepidamorphaceae</taxon>
        <taxon>Tepidamorphus</taxon>
    </lineage>
</organism>
<dbReference type="Gene3D" id="3.40.190.10">
    <property type="entry name" value="Periplasmic binding protein-like II"/>
    <property type="match status" value="2"/>
</dbReference>
<evidence type="ECO:0000256" key="2">
    <source>
        <dbReference type="ARBA" id="ARBA00008520"/>
    </source>
</evidence>